<dbReference type="EMBL" id="CAUJNA010002291">
    <property type="protein sequence ID" value="CAJ1392219.1"/>
    <property type="molecule type" value="Genomic_DNA"/>
</dbReference>
<protein>
    <recommendedName>
        <fullName evidence="3">RING-type domain-containing protein</fullName>
    </recommendedName>
</protein>
<evidence type="ECO:0000313" key="5">
    <source>
        <dbReference type="Proteomes" id="UP001178507"/>
    </source>
</evidence>
<accession>A0AA36IQW2</accession>
<dbReference type="PANTHER" id="PTHR22996:SF0">
    <property type="entry name" value="RE60872P-RELATED"/>
    <property type="match status" value="1"/>
</dbReference>
<dbReference type="Proteomes" id="UP001178507">
    <property type="component" value="Unassembled WGS sequence"/>
</dbReference>
<feature type="compositionally biased region" description="Pro residues" evidence="2">
    <location>
        <begin position="18"/>
        <end position="34"/>
    </location>
</feature>
<dbReference type="Gene3D" id="3.30.40.10">
    <property type="entry name" value="Zinc/RING finger domain, C3HC4 (zinc finger)"/>
    <property type="match status" value="1"/>
</dbReference>
<gene>
    <name evidence="4" type="ORF">EVOR1521_LOCUS17369</name>
</gene>
<dbReference type="AlphaFoldDB" id="A0AA36IQW2"/>
<dbReference type="InterPro" id="IPR045194">
    <property type="entry name" value="MGRN1/RNF157-like"/>
</dbReference>
<keyword evidence="5" id="KW-1185">Reference proteome</keyword>
<keyword evidence="1" id="KW-0863">Zinc-finger</keyword>
<dbReference type="GO" id="GO:0016567">
    <property type="term" value="P:protein ubiquitination"/>
    <property type="evidence" value="ECO:0007669"/>
    <property type="project" value="TreeGrafter"/>
</dbReference>
<proteinExistence type="predicted"/>
<feature type="domain" description="RING-type" evidence="3">
    <location>
        <begin position="209"/>
        <end position="249"/>
    </location>
</feature>
<organism evidence="4 5">
    <name type="scientific">Effrenium voratum</name>
    <dbReference type="NCBI Taxonomy" id="2562239"/>
    <lineage>
        <taxon>Eukaryota</taxon>
        <taxon>Sar</taxon>
        <taxon>Alveolata</taxon>
        <taxon>Dinophyceae</taxon>
        <taxon>Suessiales</taxon>
        <taxon>Symbiodiniaceae</taxon>
        <taxon>Effrenium</taxon>
    </lineage>
</organism>
<dbReference type="SUPFAM" id="SSF57850">
    <property type="entry name" value="RING/U-box"/>
    <property type="match status" value="1"/>
</dbReference>
<evidence type="ECO:0000256" key="1">
    <source>
        <dbReference type="PROSITE-ProRule" id="PRU00175"/>
    </source>
</evidence>
<evidence type="ECO:0000313" key="4">
    <source>
        <dbReference type="EMBL" id="CAJ1392219.1"/>
    </source>
</evidence>
<dbReference type="GO" id="GO:0061630">
    <property type="term" value="F:ubiquitin protein ligase activity"/>
    <property type="evidence" value="ECO:0007669"/>
    <property type="project" value="UniProtKB-EC"/>
</dbReference>
<name>A0AA36IQW2_9DINO</name>
<evidence type="ECO:0000259" key="3">
    <source>
        <dbReference type="PROSITE" id="PS50089"/>
    </source>
</evidence>
<feature type="region of interest" description="Disordered" evidence="2">
    <location>
        <begin position="1"/>
        <end position="39"/>
    </location>
</feature>
<keyword evidence="1" id="KW-0862">Zinc</keyword>
<dbReference type="Pfam" id="PF13920">
    <property type="entry name" value="zf-C3HC4_3"/>
    <property type="match status" value="1"/>
</dbReference>
<comment type="caution">
    <text evidence="4">The sequence shown here is derived from an EMBL/GenBank/DDBJ whole genome shotgun (WGS) entry which is preliminary data.</text>
</comment>
<reference evidence="4" key="1">
    <citation type="submission" date="2023-08" db="EMBL/GenBank/DDBJ databases">
        <authorList>
            <person name="Chen Y."/>
            <person name="Shah S."/>
            <person name="Dougan E. K."/>
            <person name="Thang M."/>
            <person name="Chan C."/>
        </authorList>
    </citation>
    <scope>NUCLEOTIDE SEQUENCE</scope>
</reference>
<dbReference type="InterPro" id="IPR001841">
    <property type="entry name" value="Znf_RING"/>
</dbReference>
<sequence>MGCAASVRAEGAPAAYAAPPPQARQAPPNAPSPKPCQASKVTEAPVLKSLVALQRDSCRLEKDENGCFLAFHFSASAPGSARAAFLVVGGVKSGVDVTLELPPGTVPSEMQFEAGPQQMGRLFLSRDLGGLASFQEKEDHHHVMLDLRANFGSEAVVAQRSFLHLDGGEVQVRRQLVECHSGARTTVRCLEPLYGTLPNGRQPAVEGECVICLEKPKEVAILHCRHVCLCFSCAQITSSTWSFQCPVCRGRVAGMVGLQQLPAQ</sequence>
<keyword evidence="1" id="KW-0479">Metal-binding</keyword>
<dbReference type="PANTHER" id="PTHR22996">
    <property type="entry name" value="MAHOGUNIN"/>
    <property type="match status" value="1"/>
</dbReference>
<dbReference type="InterPro" id="IPR013083">
    <property type="entry name" value="Znf_RING/FYVE/PHD"/>
</dbReference>
<dbReference type="SMART" id="SM00184">
    <property type="entry name" value="RING"/>
    <property type="match status" value="1"/>
</dbReference>
<evidence type="ECO:0000256" key="2">
    <source>
        <dbReference type="SAM" id="MobiDB-lite"/>
    </source>
</evidence>
<dbReference type="GO" id="GO:0008270">
    <property type="term" value="F:zinc ion binding"/>
    <property type="evidence" value="ECO:0007669"/>
    <property type="project" value="UniProtKB-KW"/>
</dbReference>
<dbReference type="PROSITE" id="PS50089">
    <property type="entry name" value="ZF_RING_2"/>
    <property type="match status" value="1"/>
</dbReference>